<dbReference type="InterPro" id="IPR019859">
    <property type="entry name" value="Motility-assoc_prot_GldM"/>
</dbReference>
<dbReference type="STRING" id="322095.HMPREF3185_02050"/>
<dbReference type="NCBIfam" id="TIGR03517">
    <property type="entry name" value="GldM_gliding"/>
    <property type="match status" value="1"/>
</dbReference>
<keyword evidence="6" id="KW-1185">Reference proteome</keyword>
<accession>A0A134B0F8</accession>
<organism evidence="5 6">
    <name type="scientific">Porphyromonas somerae</name>
    <dbReference type="NCBI Taxonomy" id="322095"/>
    <lineage>
        <taxon>Bacteria</taxon>
        <taxon>Pseudomonadati</taxon>
        <taxon>Bacteroidota</taxon>
        <taxon>Bacteroidia</taxon>
        <taxon>Bacteroidales</taxon>
        <taxon>Porphyromonadaceae</taxon>
        <taxon>Porphyromonas</taxon>
    </lineage>
</organism>
<feature type="domain" description="Gliding motility-associated protein GldM N-terminal" evidence="2">
    <location>
        <begin position="20"/>
        <end position="203"/>
    </location>
</feature>
<evidence type="ECO:0000259" key="1">
    <source>
        <dbReference type="Pfam" id="PF12080"/>
    </source>
</evidence>
<feature type="domain" description="Gliding motility-associated protein GldM first immunoglobulin-like" evidence="3">
    <location>
        <begin position="206"/>
        <end position="302"/>
    </location>
</feature>
<feature type="domain" description="Gliding motility-associated protein GldM second immunoglobulin-like" evidence="4">
    <location>
        <begin position="304"/>
        <end position="385"/>
    </location>
</feature>
<dbReference type="InterPro" id="IPR048406">
    <property type="entry name" value="GldM_Ig-like-2"/>
</dbReference>
<comment type="caution">
    <text evidence="5">The sequence shown here is derived from an EMBL/GenBank/DDBJ whole genome shotgun (WGS) entry which is preliminary data.</text>
</comment>
<reference evidence="6" key="1">
    <citation type="submission" date="2016-01" db="EMBL/GenBank/DDBJ databases">
        <authorList>
            <person name="Mitreva M."/>
            <person name="Pepin K.H."/>
            <person name="Mihindukulasuriya K.A."/>
            <person name="Fulton R."/>
            <person name="Fronick C."/>
            <person name="O'Laughlin M."/>
            <person name="Miner T."/>
            <person name="Herter B."/>
            <person name="Rosa B.A."/>
            <person name="Cordes M."/>
            <person name="Tomlinson C."/>
            <person name="Wollam A."/>
            <person name="Palsikar V.B."/>
            <person name="Mardis E.R."/>
            <person name="Wilson R.K."/>
        </authorList>
    </citation>
    <scope>NUCLEOTIDE SEQUENCE [LARGE SCALE GENOMIC DNA]</scope>
    <source>
        <strain evidence="6">KA00683</strain>
    </source>
</reference>
<dbReference type="InterPro" id="IPR022720">
    <property type="entry name" value="Motility-assoc_prot_GldM_N"/>
</dbReference>
<dbReference type="InterPro" id="IPR048405">
    <property type="entry name" value="GldM_Ig-like-1"/>
</dbReference>
<dbReference type="Proteomes" id="UP000070224">
    <property type="component" value="Unassembled WGS sequence"/>
</dbReference>
<feature type="domain" description="Gliding motility-associated protein GldM C-terminal" evidence="1">
    <location>
        <begin position="388"/>
        <end position="496"/>
    </location>
</feature>
<dbReference type="Pfam" id="PF21601">
    <property type="entry name" value="GldM_2nd"/>
    <property type="match status" value="1"/>
</dbReference>
<protein>
    <submittedName>
        <fullName evidence="5">Gliding motility-associated protein GldM</fullName>
    </submittedName>
</protein>
<proteinExistence type="predicted"/>
<dbReference type="Pfam" id="PF12080">
    <property type="entry name" value="GldM_4th"/>
    <property type="match status" value="1"/>
</dbReference>
<dbReference type="EMBL" id="LSDK01000139">
    <property type="protein sequence ID" value="KXB73411.1"/>
    <property type="molecule type" value="Genomic_DNA"/>
</dbReference>
<dbReference type="Pfam" id="PF12081">
    <property type="entry name" value="GldM_1st"/>
    <property type="match status" value="1"/>
</dbReference>
<name>A0A134B0F8_9PORP</name>
<dbReference type="Pfam" id="PF21602">
    <property type="entry name" value="GldM_3rd"/>
    <property type="match status" value="1"/>
</dbReference>
<evidence type="ECO:0000259" key="4">
    <source>
        <dbReference type="Pfam" id="PF21602"/>
    </source>
</evidence>
<dbReference type="InterPro" id="IPR022719">
    <property type="entry name" value="Motility-assoc_prot_GldM_C"/>
</dbReference>
<dbReference type="AlphaFoldDB" id="A0A134B0F8"/>
<evidence type="ECO:0000313" key="5">
    <source>
        <dbReference type="EMBL" id="KXB73411.1"/>
    </source>
</evidence>
<evidence type="ECO:0000259" key="2">
    <source>
        <dbReference type="Pfam" id="PF12081"/>
    </source>
</evidence>
<sequence>MINLMYIVFIAMMALNVSPEVLDGFSKVEGELRQATAASEAQNRRLASDMQASFSTNPAKASMYYEQSQELQRRTDSLYQHLQQLKEAIAIEADGRGASPDSLQHRDNLSAASVVLLAPIHPKGKELRKHLNSYTSWVGSLLKSANSEGKILSRLSTPEGREGKTWEEERFESMPAIAAITQLTQLQNSLRYVEGETLSELLRSIGASDYRSNKLTAQVIPDSRIILRGIPYQAVIVLSSIDTTKHPKIYLQGNALPSSSAGRVSLATPSTGTFPIKGHIEAELNDGTIVRSPFESSYTVIEPTATIAPTMMNVLYAGIDNPIQIAVPGIPLQDITATSSSGSLIRKGDLWIAHPTKAGSEVIISVTANVGGKSQPVAQTKLRVRSLPDPMPYLSINMGSGSTRFKGGRIAKNSLLASGGVRAALDDSFLDINYSVLHFQLLAFDALGNALPESSQGANFSDRQIRLIQNTPHGRRLFITDIIARGPDGVERRLPSLELVIA</sequence>
<evidence type="ECO:0000259" key="3">
    <source>
        <dbReference type="Pfam" id="PF21601"/>
    </source>
</evidence>
<dbReference type="PATRIC" id="fig|322095.3.peg.2020"/>
<evidence type="ECO:0000313" key="6">
    <source>
        <dbReference type="Proteomes" id="UP000070224"/>
    </source>
</evidence>
<gene>
    <name evidence="5" type="ORF">HMPREF3185_02050</name>
</gene>